<protein>
    <submittedName>
        <fullName evidence="1">Uncharacterized protein</fullName>
    </submittedName>
</protein>
<evidence type="ECO:0000313" key="1">
    <source>
        <dbReference type="EMBL" id="KAJ3537304.1"/>
    </source>
</evidence>
<comment type="caution">
    <text evidence="1">The sequence shown here is derived from an EMBL/GenBank/DDBJ whole genome shotgun (WGS) entry which is preliminary data.</text>
</comment>
<proteinExistence type="predicted"/>
<reference evidence="1" key="1">
    <citation type="submission" date="2022-07" db="EMBL/GenBank/DDBJ databases">
        <title>Genome Sequence of Phlebia brevispora.</title>
        <authorList>
            <person name="Buettner E."/>
        </authorList>
    </citation>
    <scope>NUCLEOTIDE SEQUENCE</scope>
    <source>
        <strain evidence="1">MPL23</strain>
    </source>
</reference>
<gene>
    <name evidence="1" type="ORF">NM688_g6711</name>
</gene>
<sequence>MTTATTTVPPPAYDTSPSRNSSTSYPREKKERHFSAATTAKSEGRSSRNDRADALSYREGPPPLHYNVRTVGKERYIAIFFTLLFVESGVLPLILFYSLQWGAHLSTTKNLAIITSLVGTVSGLKVTQRTYQLLFKSGHDSRRPIGAGRWGLDTTHILVSIAMYPPPQWLR</sequence>
<dbReference type="Proteomes" id="UP001148662">
    <property type="component" value="Unassembled WGS sequence"/>
</dbReference>
<evidence type="ECO:0000313" key="2">
    <source>
        <dbReference type="Proteomes" id="UP001148662"/>
    </source>
</evidence>
<keyword evidence="2" id="KW-1185">Reference proteome</keyword>
<accession>A0ACC1SD74</accession>
<name>A0ACC1SD74_9APHY</name>
<dbReference type="EMBL" id="JANHOG010001423">
    <property type="protein sequence ID" value="KAJ3537304.1"/>
    <property type="molecule type" value="Genomic_DNA"/>
</dbReference>
<organism evidence="1 2">
    <name type="scientific">Phlebia brevispora</name>
    <dbReference type="NCBI Taxonomy" id="194682"/>
    <lineage>
        <taxon>Eukaryota</taxon>
        <taxon>Fungi</taxon>
        <taxon>Dikarya</taxon>
        <taxon>Basidiomycota</taxon>
        <taxon>Agaricomycotina</taxon>
        <taxon>Agaricomycetes</taxon>
        <taxon>Polyporales</taxon>
        <taxon>Meruliaceae</taxon>
        <taxon>Phlebia</taxon>
    </lineage>
</organism>